<evidence type="ECO:0000313" key="3">
    <source>
        <dbReference type="Proteomes" id="UP001150062"/>
    </source>
</evidence>
<dbReference type="Proteomes" id="UP001150062">
    <property type="component" value="Unassembled WGS sequence"/>
</dbReference>
<evidence type="ECO:0000313" key="2">
    <source>
        <dbReference type="EMBL" id="KAJ6251288.1"/>
    </source>
</evidence>
<accession>A0ABQ8Z318</accession>
<feature type="coiled-coil region" evidence="1">
    <location>
        <begin position="628"/>
        <end position="708"/>
    </location>
</feature>
<feature type="coiled-coil region" evidence="1">
    <location>
        <begin position="26"/>
        <end position="516"/>
    </location>
</feature>
<name>A0ABQ8Z318_9EUKA</name>
<evidence type="ECO:0000256" key="1">
    <source>
        <dbReference type="SAM" id="Coils"/>
    </source>
</evidence>
<dbReference type="EMBL" id="JAOAOG010000064">
    <property type="protein sequence ID" value="KAJ6251288.1"/>
    <property type="molecule type" value="Genomic_DNA"/>
</dbReference>
<gene>
    <name evidence="2" type="ORF">M0813_15194</name>
</gene>
<proteinExistence type="predicted"/>
<keyword evidence="3" id="KW-1185">Reference proteome</keyword>
<protein>
    <submittedName>
        <fullName evidence="2">Nuclear mitotic apparatus protein</fullName>
    </submittedName>
</protein>
<reference evidence="2" key="1">
    <citation type="submission" date="2022-08" db="EMBL/GenBank/DDBJ databases">
        <title>Novel sulfate-reducing endosymbionts in the free-living metamonad Anaeramoeba.</title>
        <authorList>
            <person name="Jerlstrom-Hultqvist J."/>
            <person name="Cepicka I."/>
            <person name="Gallot-Lavallee L."/>
            <person name="Salas-Leiva D."/>
            <person name="Curtis B.A."/>
            <person name="Zahonova K."/>
            <person name="Pipaliya S."/>
            <person name="Dacks J."/>
            <person name="Roger A.J."/>
        </authorList>
    </citation>
    <scope>NUCLEOTIDE SEQUENCE</scope>
    <source>
        <strain evidence="2">Schooner1</strain>
    </source>
</reference>
<keyword evidence="1" id="KW-0175">Coiled coil</keyword>
<organism evidence="2 3">
    <name type="scientific">Anaeramoeba flamelloides</name>
    <dbReference type="NCBI Taxonomy" id="1746091"/>
    <lineage>
        <taxon>Eukaryota</taxon>
        <taxon>Metamonada</taxon>
        <taxon>Anaeramoebidae</taxon>
        <taxon>Anaeramoeba</taxon>
    </lineage>
</organism>
<comment type="caution">
    <text evidence="2">The sequence shown here is derived from an EMBL/GenBank/DDBJ whole genome shotgun (WGS) entry which is preliminary data.</text>
</comment>
<sequence length="925" mass="111657">MTNRFILPYVDESFMKNQYKKLFKQNQSLKESVIKTQEKLNKIEKNKKFLELMILNLEEQFSKLKNKKDKLKHYDYIKNDNLTLIKKRKKLEKKFQKSEEEKVLIVNEKDGMKSELNKKKQTLVLNKNQIDELEDKNKDLNQELNQKLVNINELTKQKENLETILIQKDSEFDEKEIQFTKTSKQKEELEIEINKLREEKKNINLEFQEKNTTITTLKEKLKIEKDKLEKMAFQKQKLLELKDDELNNKHKEIVSIKKVIEKMRKKKNSYKTNCKTLSEQNGHSNYQLGLRVKEITELKNQSLLKQIQMDELEDKNKELNDELTKQTEKLETILIQKDSEFDEKEIQFKKTSRQKEDLEIEINKLREEKKNINLEFQETKRTITTLKEKLEIEKDKQKKTDLQKSTRDELEQEIDFYKASCSKKKEELERKNEEVKRNNLKVNEAKHKMELKLKEKENTIKELMKKIKSNQNNEEKKKYEKIEELNNELKTKKKIIKQQEETIMQFKKKNYELIQEKVSYQNQRNTPKFLQSYFNRIKTLIDESQLQNLFPNKTIYEINKLLVELFILSQKKNKNKQTEKTIGNNEKVEEMGFEKIPQEEQDEPEKKNCFDLLNNKSTESLIMCEKGLEELKKEQNNFMESQNTINQEQEKKYKKQKLINNSLTEKNEENQIQIQSLFKEMNLLKTEIKKLNQTKQELNIKKNKSSTQKFDNVGTMVNKTGFSKKFVWVESIYQNCLNDPKFKANEYRSDNNNPTIIRIKTQSNQNEKKFQILGTFTYQQEIDCSDKLKLIFKNNQKFRALFDYIQDGIEKKKRKYQKIKITPLYLFKKKDQIRTEYKLLKLVDHDIKKFKHDNSIHKNMKAFVDCLEHFSYEKTEYFFKCISYNNNYIYKFKHSSEGREDYNNFPNEHRCNKLCKIFHLKKISN</sequence>